<feature type="compositionally biased region" description="Low complexity" evidence="3">
    <location>
        <begin position="35"/>
        <end position="46"/>
    </location>
</feature>
<evidence type="ECO:0000256" key="1">
    <source>
        <dbReference type="ARBA" id="ARBA00022729"/>
    </source>
</evidence>
<dbReference type="PANTHER" id="PTHR24373:SF370">
    <property type="entry name" value="FISH-LIPS, ISOFORM E"/>
    <property type="match status" value="1"/>
</dbReference>
<evidence type="ECO:0000259" key="4">
    <source>
        <dbReference type="Pfam" id="PF06458"/>
    </source>
</evidence>
<protein>
    <submittedName>
        <fullName evidence="5">Lipoprotein</fullName>
    </submittedName>
</protein>
<feature type="region of interest" description="Disordered" evidence="3">
    <location>
        <begin position="35"/>
        <end position="57"/>
    </location>
</feature>
<dbReference type="SUPFAM" id="SSF52058">
    <property type="entry name" value="L domain-like"/>
    <property type="match status" value="1"/>
</dbReference>
<sequence length="1009" mass="112400">MEKVKKMNQLIKFLVVFSILLSHIPVGMVYAEETSQSNNEENTIESNRQESEQVMNHSVERNNPLVQLIANPPEGGNPQQFMSPTPTGSIPGIMARPNVNWRFVKWEIISSIGVSVNDLYAESSWITVQGAGEAVIQAIYERIPGGIVTVRHVDESGNEIANTVLLNGYQGESYTAEAKTIPGWGLIAVPDNASGTFSNTDQTVIFVYQRQLSLWGNVPWEYDSDSKTITLYGGNAGTVAQAPWKTYTDVERIIVQDPVILPQNSSRLFENLSNLISINGAEKFDTSLVTTMERMFQGTSALREVDVRNWNTTRVTNMIGMFESASALTTLDLNQWDTSSVTNMRRMFTNARALVDLAVSNLDTSQVISMAEMFYGTTALRELSVNNWDTARVETMNKMFMGSGIRHLDLNSWNTMNVTNMDWMFQGMTSLEEVFVSEWNTSKVTNMSAMFGLTPSLNKLSIGKWNTSSVTDMSAMFSGIGVKELDVGDWQVSRVTGMSSMFANSSLTVLDIRNWDTSSVTNISWMFNGARDLETLYVSNFDTSRVTNMNGVFQNASSITALDLSSWSTQSVSPNFMNNFFGGMSSLRSLTLGERSIFQQGAGLPAIPSNDEFTGRWVLDDPVSNEPITFPSSIQFIIGYDGSHPGTYIWERVAPEELVAQLAPVSDQSESITGYMTEAVDSLKITYQNTAGNTVTIDKDSPRIEWGDYHDMQQKIRHFQIKLAENERLATDTIVTLFLSKPSANTTGDVTENQRVIKGIDYRANNITVSRSAINALTSNEELGYLILRESRGEAKDLLTGADLSNDIRVIETDVTREIAEDGTYYALLEVGNKAYQFLISIDVTAQLDHLKVTIPTKILFESLYDEEESNRNFESSAYEIRNHSTIPVDTYVNQLVVEDDAGIILLPEGESPLDHVAPDLGSSNLGDISVPLLRLSLKAEDAEVHLTRNMDEQHFIHLSEGARTSMLLSGVFYGPYPRWVADNQLEQGGYYQESLTPKYRIILRFVPN</sequence>
<dbReference type="GO" id="GO:0005615">
    <property type="term" value="C:extracellular space"/>
    <property type="evidence" value="ECO:0007669"/>
    <property type="project" value="TreeGrafter"/>
</dbReference>
<dbReference type="NCBIfam" id="TIGR02167">
    <property type="entry name" value="Liste_lipo_26"/>
    <property type="match status" value="8"/>
</dbReference>
<dbReference type="Pfam" id="PF03382">
    <property type="entry name" value="DUF285"/>
    <property type="match status" value="3"/>
</dbReference>
<reference evidence="5 6" key="1">
    <citation type="submission" date="2018-06" db="EMBL/GenBank/DDBJ databases">
        <authorList>
            <consortium name="Pathogen Informatics"/>
            <person name="Doyle S."/>
        </authorList>
    </citation>
    <scope>NUCLEOTIDE SEQUENCE [LARGE SCALE GENOMIC DNA]</scope>
    <source>
        <strain evidence="5 6">NCTC12360</strain>
    </source>
</reference>
<feature type="region of interest" description="Disordered" evidence="3">
    <location>
        <begin position="70"/>
        <end position="89"/>
    </location>
</feature>
<feature type="domain" description="MucBP" evidence="4">
    <location>
        <begin position="148"/>
        <end position="209"/>
    </location>
</feature>
<feature type="compositionally biased region" description="Polar residues" evidence="3">
    <location>
        <begin position="77"/>
        <end position="88"/>
    </location>
</feature>
<keyword evidence="5" id="KW-0449">Lipoprotein</keyword>
<evidence type="ECO:0000313" key="5">
    <source>
        <dbReference type="EMBL" id="STD84798.1"/>
    </source>
</evidence>
<dbReference type="InterPro" id="IPR009459">
    <property type="entry name" value="MucBP_dom"/>
</dbReference>
<dbReference type="Gene3D" id="3.80.10.10">
    <property type="entry name" value="Ribonuclease Inhibitor"/>
    <property type="match status" value="2"/>
</dbReference>
<evidence type="ECO:0000313" key="6">
    <source>
        <dbReference type="Proteomes" id="UP000254807"/>
    </source>
</evidence>
<keyword evidence="6" id="KW-1185">Reference proteome</keyword>
<dbReference type="InterPro" id="IPR011889">
    <property type="entry name" value="Liste_lipo_26"/>
</dbReference>
<gene>
    <name evidence="5" type="primary">inlJ_7</name>
    <name evidence="5" type="ORF">NCTC12360_03345</name>
</gene>
<dbReference type="AlphaFoldDB" id="A0A376H8S9"/>
<keyword evidence="2" id="KW-0677">Repeat</keyword>
<dbReference type="InterPro" id="IPR005046">
    <property type="entry name" value="DUF285"/>
</dbReference>
<keyword evidence="1" id="KW-0732">Signal</keyword>
<dbReference type="PANTHER" id="PTHR24373">
    <property type="entry name" value="SLIT RELATED LEUCINE-RICH REPEAT NEURONAL PROTEIN"/>
    <property type="match status" value="1"/>
</dbReference>
<dbReference type="InterPro" id="IPR050328">
    <property type="entry name" value="Dev_Immune_Receptor"/>
</dbReference>
<dbReference type="RefSeq" id="WP_060813803.1">
    <property type="nucleotide sequence ID" value="NZ_JBHULA010000035.1"/>
</dbReference>
<dbReference type="Gene3D" id="3.10.20.320">
    <property type="entry name" value="Putative peptidoglycan bound protein (lpxtg motif)"/>
    <property type="match status" value="1"/>
</dbReference>
<dbReference type="GO" id="GO:0031012">
    <property type="term" value="C:extracellular matrix"/>
    <property type="evidence" value="ECO:0007669"/>
    <property type="project" value="TreeGrafter"/>
</dbReference>
<dbReference type="Pfam" id="PF06458">
    <property type="entry name" value="MucBP"/>
    <property type="match status" value="1"/>
</dbReference>
<evidence type="ECO:0000256" key="3">
    <source>
        <dbReference type="SAM" id="MobiDB-lite"/>
    </source>
</evidence>
<proteinExistence type="predicted"/>
<dbReference type="InterPro" id="IPR032675">
    <property type="entry name" value="LRR_dom_sf"/>
</dbReference>
<name>A0A376H8S9_ENTGA</name>
<accession>A0A376H8S9</accession>
<organism evidence="5 6">
    <name type="scientific">Enterococcus gallinarum</name>
    <dbReference type="NCBI Taxonomy" id="1353"/>
    <lineage>
        <taxon>Bacteria</taxon>
        <taxon>Bacillati</taxon>
        <taxon>Bacillota</taxon>
        <taxon>Bacilli</taxon>
        <taxon>Lactobacillales</taxon>
        <taxon>Enterococcaceae</taxon>
        <taxon>Enterococcus</taxon>
    </lineage>
</organism>
<dbReference type="EMBL" id="UFYW01000001">
    <property type="protein sequence ID" value="STD84798.1"/>
    <property type="molecule type" value="Genomic_DNA"/>
</dbReference>
<evidence type="ECO:0000256" key="2">
    <source>
        <dbReference type="ARBA" id="ARBA00022737"/>
    </source>
</evidence>
<dbReference type="Proteomes" id="UP000254807">
    <property type="component" value="Unassembled WGS sequence"/>
</dbReference>